<comment type="caution">
    <text evidence="2">The sequence shown here is derived from an EMBL/GenBank/DDBJ whole genome shotgun (WGS) entry which is preliminary data.</text>
</comment>
<dbReference type="SUPFAM" id="SSF56112">
    <property type="entry name" value="Protein kinase-like (PK-like)"/>
    <property type="match status" value="2"/>
</dbReference>
<dbReference type="EMBL" id="JAMPJU010000003">
    <property type="protein sequence ID" value="MCV9881702.1"/>
    <property type="molecule type" value="Genomic_DNA"/>
</dbReference>
<dbReference type="Proteomes" id="UP001165569">
    <property type="component" value="Unassembled WGS sequence"/>
</dbReference>
<proteinExistence type="predicted"/>
<dbReference type="AlphaFoldDB" id="A0AA41Y059"/>
<dbReference type="Gene3D" id="3.90.1200.10">
    <property type="match status" value="2"/>
</dbReference>
<feature type="domain" description="Aminoglycoside phosphotransferase" evidence="1">
    <location>
        <begin position="203"/>
        <end position="345"/>
    </location>
</feature>
<dbReference type="EMBL" id="JAMPJT010000003">
    <property type="protein sequence ID" value="MCV9878279.1"/>
    <property type="molecule type" value="Genomic_DNA"/>
</dbReference>
<evidence type="ECO:0000313" key="5">
    <source>
        <dbReference type="Proteomes" id="UP001165569"/>
    </source>
</evidence>
<organism evidence="2 5">
    <name type="scientific">Brenneria izbisi</name>
    <dbReference type="NCBI Taxonomy" id="2939450"/>
    <lineage>
        <taxon>Bacteria</taxon>
        <taxon>Pseudomonadati</taxon>
        <taxon>Pseudomonadota</taxon>
        <taxon>Gammaproteobacteria</taxon>
        <taxon>Enterobacterales</taxon>
        <taxon>Pectobacteriaceae</taxon>
        <taxon>Brenneria</taxon>
    </lineage>
</organism>
<feature type="domain" description="Aminoglycoside phosphotransferase" evidence="1">
    <location>
        <begin position="515"/>
        <end position="685"/>
    </location>
</feature>
<dbReference type="PANTHER" id="PTHR40086:SF1">
    <property type="entry name" value="CELL CYCLE REGULATOR CCRZ"/>
    <property type="match status" value="1"/>
</dbReference>
<accession>A0AA41Y059</accession>
<keyword evidence="4" id="KW-1185">Reference proteome</keyword>
<dbReference type="Pfam" id="PF01636">
    <property type="entry name" value="APH"/>
    <property type="match status" value="2"/>
</dbReference>
<dbReference type="InterPro" id="IPR002575">
    <property type="entry name" value="Aminoglycoside_PTrfase"/>
</dbReference>
<dbReference type="InterPro" id="IPR052077">
    <property type="entry name" value="CcrZ_PhaseVar_Mediator"/>
</dbReference>
<evidence type="ECO:0000259" key="1">
    <source>
        <dbReference type="Pfam" id="PF01636"/>
    </source>
</evidence>
<dbReference type="RefSeq" id="WP_264089413.1">
    <property type="nucleotide sequence ID" value="NZ_JAMPJT010000003.1"/>
</dbReference>
<name>A0AA41Y059_9GAMM</name>
<gene>
    <name evidence="2" type="ORF">NC803_05405</name>
    <name evidence="3" type="ORF">NC856_05400</name>
</gene>
<reference evidence="2" key="1">
    <citation type="submission" date="2022-04" db="EMBL/GenBank/DDBJ databases">
        <title>Brenneria sp. isolated from walnut trees in Serbia.</title>
        <authorList>
            <person name="Gasic K."/>
            <person name="Zlatkovic N."/>
            <person name="Kuzmanovic N."/>
        </authorList>
    </citation>
    <scope>NUCLEOTIDE SEQUENCE</scope>
    <source>
        <strain evidence="3">KBI 423</strain>
        <strain evidence="2">KBI 447</strain>
    </source>
</reference>
<protein>
    <submittedName>
        <fullName evidence="2">Aminoglycoside phosphotransferase family protein</fullName>
    </submittedName>
</protein>
<dbReference type="InterPro" id="IPR011009">
    <property type="entry name" value="Kinase-like_dom_sf"/>
</dbReference>
<dbReference type="PANTHER" id="PTHR40086">
    <property type="entry name" value="PHOSPHOTRANSFERASE YTMP-RELATED"/>
    <property type="match status" value="1"/>
</dbReference>
<sequence length="767" mass="85363">MLLDADITITQSDTALPGLRLLLDTEALLQTLRRLPRFADTCSLSVTYLRYKPRTSCVAALELVSAAGERCHYYANALTTERFKQTWRRRRYQKLVTAEDPFAPSALAAFALILFHPLNDPVISHLRPLYQSSATNMWSGLLPPTQTSAITWRLLRYKPERRFIAALDTPKGRYAVLRCCHPSAFANMLAGATLGASMGHTRILGHDARRQLLLTQWQAGDILCPEQHPQWQPNALGQTGETLAKIHQSALTLPTRRTITDEIQALQNVLNTLSFIYPAEEIRFRQLARQIAQALPRCASTSTLIHGDFSLDQVVHAADQSLCFLDWDHAACGSPLLDLATLQARLELQVIEQTVTQAQADQAVSCFLSGYAAHATPETQQSLAHLTWYVATRLLCLATEPFRKRSPRWPEQIEALLSRAAHYVAQAQTSAIRRPTDRLLTLTDPGYVANPMRQALSLPEEAQWLKAEVIRHKPGRRALIAYQWTLPGRTAPMTVLGKYRAKGVDHASFAKQRALWRSGFDTSSSVSVPEPLAVMDAEQLWLQRKVSAQLLTELLLPDSHDLRLLGEKVGASLAALHQNQALRELSADKQWTISDEAAVLRQCLTLAATLRPQWAARIKQVLAGCERLATSLVPSASTAIHRDFYPDQVMIYAQPPRNVVLLDFDLCCIGCPAIDAGNYLAHIQELALRQFGDIQALSVHEAAFIQAFLAHSPTVSAPEIQALTTLSLARHIFLSTQFSQRTPTTQALLHICEGRLHTSSRQSSDYL</sequence>
<evidence type="ECO:0000313" key="3">
    <source>
        <dbReference type="EMBL" id="MCV9881702.1"/>
    </source>
</evidence>
<evidence type="ECO:0000313" key="2">
    <source>
        <dbReference type="EMBL" id="MCV9878279.1"/>
    </source>
</evidence>
<evidence type="ECO:0000313" key="4">
    <source>
        <dbReference type="Proteomes" id="UP001165568"/>
    </source>
</evidence>
<dbReference type="Proteomes" id="UP001165568">
    <property type="component" value="Unassembled WGS sequence"/>
</dbReference>